<evidence type="ECO:0000259" key="1">
    <source>
        <dbReference type="Pfam" id="PF00946"/>
    </source>
</evidence>
<dbReference type="Proteomes" id="UP000046395">
    <property type="component" value="Unassembled WGS sequence"/>
</dbReference>
<sequence length="161" mass="18407">MPDIYTVTEDDILELYAWGDCLLMEKKNEAHNVVKFFEPLCMSCILEKTDRCGLSEPFVKGNKKSYAEAAGSTQSLHRLLAVWNKFKPPMLSEFFGLYRMWGHLIVDEIEGVTKCKWPLGRVVQKYPGVDGLSRTVQVKTIRGMVTRPVSRIHLLEAARED</sequence>
<name>A0A5S6QZN9_TRIMR</name>
<dbReference type="GO" id="GO:0005524">
    <property type="term" value="F:ATP binding"/>
    <property type="evidence" value="ECO:0007669"/>
    <property type="project" value="InterPro"/>
</dbReference>
<protein>
    <submittedName>
        <fullName evidence="3">DUF5641 domain-containing protein</fullName>
    </submittedName>
</protein>
<dbReference type="Pfam" id="PF00946">
    <property type="entry name" value="Mononeg_RNA_pol"/>
    <property type="match status" value="1"/>
</dbReference>
<organism evidence="2 3">
    <name type="scientific">Trichuris muris</name>
    <name type="common">Mouse whipworm</name>
    <dbReference type="NCBI Taxonomy" id="70415"/>
    <lineage>
        <taxon>Eukaryota</taxon>
        <taxon>Metazoa</taxon>
        <taxon>Ecdysozoa</taxon>
        <taxon>Nematoda</taxon>
        <taxon>Enoplea</taxon>
        <taxon>Dorylaimia</taxon>
        <taxon>Trichinellida</taxon>
        <taxon>Trichuridae</taxon>
        <taxon>Trichuris</taxon>
    </lineage>
</organism>
<keyword evidence="2" id="KW-1185">Reference proteome</keyword>
<evidence type="ECO:0000313" key="2">
    <source>
        <dbReference type="Proteomes" id="UP000046395"/>
    </source>
</evidence>
<accession>A0A5S6QZN9</accession>
<dbReference type="AlphaFoldDB" id="A0A5S6QZN9"/>
<dbReference type="WBParaSite" id="TMUE_3000012613.1">
    <property type="protein sequence ID" value="TMUE_3000012613.1"/>
    <property type="gene ID" value="WBGene00301622"/>
</dbReference>
<evidence type="ECO:0000313" key="3">
    <source>
        <dbReference type="WBParaSite" id="TMUE_3000012613.1"/>
    </source>
</evidence>
<reference evidence="3" key="1">
    <citation type="submission" date="2019-12" db="UniProtKB">
        <authorList>
            <consortium name="WormBaseParasite"/>
        </authorList>
    </citation>
    <scope>IDENTIFICATION</scope>
</reference>
<feature type="domain" description="RdRp catalytic" evidence="1">
    <location>
        <begin position="11"/>
        <end position="115"/>
    </location>
</feature>
<dbReference type="GO" id="GO:0004482">
    <property type="term" value="F:mRNA 5'-cap (guanine-N7-)-methyltransferase activity"/>
    <property type="evidence" value="ECO:0007669"/>
    <property type="project" value="InterPro"/>
</dbReference>
<dbReference type="InterPro" id="IPR014023">
    <property type="entry name" value="Mononeg_RNA_pol_cat"/>
</dbReference>
<proteinExistence type="predicted"/>
<dbReference type="GO" id="GO:0003968">
    <property type="term" value="F:RNA-directed RNA polymerase activity"/>
    <property type="evidence" value="ECO:0007669"/>
    <property type="project" value="InterPro"/>
</dbReference>